<dbReference type="InterPro" id="IPR025877">
    <property type="entry name" value="MobA-like_NTP_Trfase"/>
</dbReference>
<dbReference type="Pfam" id="PF12804">
    <property type="entry name" value="NTP_transf_3"/>
    <property type="match status" value="1"/>
</dbReference>
<dbReference type="EMBL" id="JAJFZQ010000004">
    <property type="protein sequence ID" value="MCC3265543.1"/>
    <property type="molecule type" value="Genomic_DNA"/>
</dbReference>
<evidence type="ECO:0000313" key="2">
    <source>
        <dbReference type="EMBL" id="MCC3265543.1"/>
    </source>
</evidence>
<feature type="domain" description="MobA-like NTP transferase" evidence="1">
    <location>
        <begin position="7"/>
        <end position="175"/>
    </location>
</feature>
<dbReference type="Proteomes" id="UP001139168">
    <property type="component" value="Unassembled WGS sequence"/>
</dbReference>
<comment type="caution">
    <text evidence="2">The sequence shown here is derived from an EMBL/GenBank/DDBJ whole genome shotgun (WGS) entry which is preliminary data.</text>
</comment>
<name>A0ABS8GGT5_9MICC</name>
<gene>
    <name evidence="2" type="ORF">LJ752_05745</name>
</gene>
<evidence type="ECO:0000313" key="3">
    <source>
        <dbReference type="Proteomes" id="UP001139168"/>
    </source>
</evidence>
<dbReference type="PANTHER" id="PTHR43777">
    <property type="entry name" value="MOLYBDENUM COFACTOR CYTIDYLYLTRANSFERASE"/>
    <property type="match status" value="1"/>
</dbReference>
<evidence type="ECO:0000259" key="1">
    <source>
        <dbReference type="Pfam" id="PF12804"/>
    </source>
</evidence>
<keyword evidence="3" id="KW-1185">Reference proteome</keyword>
<dbReference type="PANTHER" id="PTHR43777:SF1">
    <property type="entry name" value="MOLYBDENUM COFACTOR CYTIDYLYLTRANSFERASE"/>
    <property type="match status" value="1"/>
</dbReference>
<accession>A0ABS8GGT5</accession>
<dbReference type="SUPFAM" id="SSF53448">
    <property type="entry name" value="Nucleotide-diphospho-sugar transferases"/>
    <property type="match status" value="1"/>
</dbReference>
<dbReference type="RefSeq" id="WP_227890379.1">
    <property type="nucleotide sequence ID" value="NZ_JAJFZQ010000004.1"/>
</dbReference>
<organism evidence="2 3">
    <name type="scientific">Arthrobacter gengyunqii</name>
    <dbReference type="NCBI Taxonomy" id="2886940"/>
    <lineage>
        <taxon>Bacteria</taxon>
        <taxon>Bacillati</taxon>
        <taxon>Actinomycetota</taxon>
        <taxon>Actinomycetes</taxon>
        <taxon>Micrococcales</taxon>
        <taxon>Micrococcaceae</taxon>
        <taxon>Arthrobacter</taxon>
    </lineage>
</organism>
<dbReference type="Gene3D" id="3.90.550.10">
    <property type="entry name" value="Spore Coat Polysaccharide Biosynthesis Protein SpsA, Chain A"/>
    <property type="match status" value="1"/>
</dbReference>
<protein>
    <submittedName>
        <fullName evidence="2">Nucleotidyltransferase family protein</fullName>
    </submittedName>
</protein>
<proteinExistence type="predicted"/>
<reference evidence="2" key="1">
    <citation type="submission" date="2021-10" db="EMBL/GenBank/DDBJ databases">
        <title>Novel species in genus Arthrobacter.</title>
        <authorList>
            <person name="Liu Y."/>
        </authorList>
    </citation>
    <scope>NUCLEOTIDE SEQUENCE</scope>
    <source>
        <strain evidence="2">Zg-Y786</strain>
    </source>
</reference>
<sequence length="219" mass="22302">MPAPTAGLVLAAGAGLRLGLGTKALLPFQGRPLIEHILTQLRNGGCSFLAVVLGAQADEVMARAELGGCRAVINPDWNTGMGLSFRRGAESALAAEPDAAALLVALVDQPGLSAAVVSRLIRRHQPGRITAAGYRQAGSTAVRRGHPLIFTRDLAAAAAAQAKGDAGAREFLRANASLVDVVDCSDLADGQDVDTAADLPLLGDTSKGQVAATGPDPLD</sequence>
<dbReference type="InterPro" id="IPR029044">
    <property type="entry name" value="Nucleotide-diphossugar_trans"/>
</dbReference>
<dbReference type="CDD" id="cd04182">
    <property type="entry name" value="GT_2_like_f"/>
    <property type="match status" value="1"/>
</dbReference>